<gene>
    <name evidence="2" type="ORF">EJB05_29005</name>
</gene>
<dbReference type="PANTHER" id="PTHR34223">
    <property type="entry name" value="OS11G0201299 PROTEIN"/>
    <property type="match status" value="1"/>
</dbReference>
<dbReference type="InterPro" id="IPR001810">
    <property type="entry name" value="F-box_dom"/>
</dbReference>
<sequence length="433" mass="50096">MRVGTAAPWASRMYCRIDRLSTLPDEILQQILSFLPAQEAVRTCVLAQSWRHVWKLTRQLRITGILTRASVLGVRKFVRHIFLLRFLNLTKAPLDLCEIIFHEFDDEDITFMNIWIKWAIMCKIQTFHLDLFRNEHDFPWFEVDDEPLISSYLTKIQLSGIMLSESFADFSRCPVLQDLQIIRCDLSEVRKLMSSSLKCLVITECTSAQNSRLRIWVPHLVSLHLDEPSMDRTPLLESMPELVEAYVKTYYWNMDSCSCCESMDCNHIMGASSFSDSDTDDDFEVHSSDDADKDIMKSVLLGGLSQATNLTLLSGDTMYIFRRDLRWCPTFFKLKSLLLNDYWCEAADCRALACILQHAPVLEKLSIIFSDKVDPNYKVEIKGCLDDGAMKRSLTISEYLKIIEVKCNVVNERFLKLLKFLQSSLNICFYSEQ</sequence>
<feature type="non-terminal residue" evidence="2">
    <location>
        <position position="1"/>
    </location>
</feature>
<dbReference type="InterPro" id="IPR036047">
    <property type="entry name" value="F-box-like_dom_sf"/>
</dbReference>
<dbReference type="Pfam" id="PF00646">
    <property type="entry name" value="F-box"/>
    <property type="match status" value="1"/>
</dbReference>
<dbReference type="EMBL" id="RWGY01000013">
    <property type="protein sequence ID" value="TVU26458.1"/>
    <property type="molecule type" value="Genomic_DNA"/>
</dbReference>
<dbReference type="Gramene" id="TVU26458">
    <property type="protein sequence ID" value="TVU26458"/>
    <property type="gene ID" value="EJB05_29005"/>
</dbReference>
<dbReference type="InterPro" id="IPR053781">
    <property type="entry name" value="F-box_AtFBL13-like"/>
</dbReference>
<name>A0A5J9UT14_9POAL</name>
<comment type="caution">
    <text evidence="2">The sequence shown here is derived from an EMBL/GenBank/DDBJ whole genome shotgun (WGS) entry which is preliminary data.</text>
</comment>
<dbReference type="PROSITE" id="PS50181">
    <property type="entry name" value="FBOX"/>
    <property type="match status" value="1"/>
</dbReference>
<keyword evidence="3" id="KW-1185">Reference proteome</keyword>
<accession>A0A5J9UT14</accession>
<reference evidence="2 3" key="1">
    <citation type="journal article" date="2019" name="Sci. Rep.">
        <title>A high-quality genome of Eragrostis curvula grass provides insights into Poaceae evolution and supports new strategies to enhance forage quality.</title>
        <authorList>
            <person name="Carballo J."/>
            <person name="Santos B.A.C.M."/>
            <person name="Zappacosta D."/>
            <person name="Garbus I."/>
            <person name="Selva J.P."/>
            <person name="Gallo C.A."/>
            <person name="Diaz A."/>
            <person name="Albertini E."/>
            <person name="Caccamo M."/>
            <person name="Echenique V."/>
        </authorList>
    </citation>
    <scope>NUCLEOTIDE SEQUENCE [LARGE SCALE GENOMIC DNA]</scope>
    <source>
        <strain evidence="3">cv. Victoria</strain>
        <tissue evidence="2">Leaf</tissue>
    </source>
</reference>
<dbReference type="PANTHER" id="PTHR34223:SF22">
    <property type="entry name" value="OS11G0208300 PROTEIN"/>
    <property type="match status" value="1"/>
</dbReference>
<evidence type="ECO:0000313" key="2">
    <source>
        <dbReference type="EMBL" id="TVU26458.1"/>
    </source>
</evidence>
<dbReference type="SUPFAM" id="SSF52047">
    <property type="entry name" value="RNI-like"/>
    <property type="match status" value="1"/>
</dbReference>
<evidence type="ECO:0000313" key="3">
    <source>
        <dbReference type="Proteomes" id="UP000324897"/>
    </source>
</evidence>
<evidence type="ECO:0000259" key="1">
    <source>
        <dbReference type="PROSITE" id="PS50181"/>
    </source>
</evidence>
<proteinExistence type="predicted"/>
<dbReference type="Gene3D" id="1.20.1280.50">
    <property type="match status" value="1"/>
</dbReference>
<dbReference type="AlphaFoldDB" id="A0A5J9UT14"/>
<dbReference type="OrthoDB" id="673865at2759"/>
<feature type="domain" description="F-box" evidence="1">
    <location>
        <begin position="17"/>
        <end position="53"/>
    </location>
</feature>
<dbReference type="InterPro" id="IPR053197">
    <property type="entry name" value="F-box_SCFL_complex_component"/>
</dbReference>
<dbReference type="Proteomes" id="UP000324897">
    <property type="component" value="Chromosome 2"/>
</dbReference>
<protein>
    <recommendedName>
        <fullName evidence="1">F-box domain-containing protein</fullName>
    </recommendedName>
</protein>
<dbReference type="SUPFAM" id="SSF81383">
    <property type="entry name" value="F-box domain"/>
    <property type="match status" value="1"/>
</dbReference>
<dbReference type="CDD" id="cd22160">
    <property type="entry name" value="F-box_AtFBL13-like"/>
    <property type="match status" value="1"/>
</dbReference>
<organism evidence="2 3">
    <name type="scientific">Eragrostis curvula</name>
    <name type="common">weeping love grass</name>
    <dbReference type="NCBI Taxonomy" id="38414"/>
    <lineage>
        <taxon>Eukaryota</taxon>
        <taxon>Viridiplantae</taxon>
        <taxon>Streptophyta</taxon>
        <taxon>Embryophyta</taxon>
        <taxon>Tracheophyta</taxon>
        <taxon>Spermatophyta</taxon>
        <taxon>Magnoliopsida</taxon>
        <taxon>Liliopsida</taxon>
        <taxon>Poales</taxon>
        <taxon>Poaceae</taxon>
        <taxon>PACMAD clade</taxon>
        <taxon>Chloridoideae</taxon>
        <taxon>Eragrostideae</taxon>
        <taxon>Eragrostidinae</taxon>
        <taxon>Eragrostis</taxon>
    </lineage>
</organism>